<organism evidence="1">
    <name type="scientific">Arion vulgaris</name>
    <dbReference type="NCBI Taxonomy" id="1028688"/>
    <lineage>
        <taxon>Eukaryota</taxon>
        <taxon>Metazoa</taxon>
        <taxon>Spiralia</taxon>
        <taxon>Lophotrochozoa</taxon>
        <taxon>Mollusca</taxon>
        <taxon>Gastropoda</taxon>
        <taxon>Heterobranchia</taxon>
        <taxon>Euthyneura</taxon>
        <taxon>Panpulmonata</taxon>
        <taxon>Eupulmonata</taxon>
        <taxon>Stylommatophora</taxon>
        <taxon>Helicina</taxon>
        <taxon>Arionoidea</taxon>
        <taxon>Arionidae</taxon>
        <taxon>Arion</taxon>
    </lineage>
</organism>
<protein>
    <submittedName>
        <fullName evidence="1">Uncharacterized protein</fullName>
    </submittedName>
</protein>
<name>A0A0B6ZDY0_9EUPU</name>
<evidence type="ECO:0000313" key="1">
    <source>
        <dbReference type="EMBL" id="CEK66036.1"/>
    </source>
</evidence>
<proteinExistence type="predicted"/>
<sequence>MTIDEKLNYVHPIYSQFPEICAIEASPPALIAANIPMSITIDPRKPQEVDSLDI</sequence>
<dbReference type="EMBL" id="HACG01019171">
    <property type="protein sequence ID" value="CEK66036.1"/>
    <property type="molecule type" value="Transcribed_RNA"/>
</dbReference>
<reference evidence="1" key="1">
    <citation type="submission" date="2014-12" db="EMBL/GenBank/DDBJ databases">
        <title>Insight into the proteome of Arion vulgaris.</title>
        <authorList>
            <person name="Aradska J."/>
            <person name="Bulat T."/>
            <person name="Smidak R."/>
            <person name="Sarate P."/>
            <person name="Gangsoo J."/>
            <person name="Sialana F."/>
            <person name="Bilban M."/>
            <person name="Lubec G."/>
        </authorList>
    </citation>
    <scope>NUCLEOTIDE SEQUENCE</scope>
    <source>
        <tissue evidence="1">Skin</tissue>
    </source>
</reference>
<dbReference type="AlphaFoldDB" id="A0A0B6ZDY0"/>
<accession>A0A0B6ZDY0</accession>
<gene>
    <name evidence="1" type="primary">ORF57121</name>
</gene>